<proteinExistence type="predicted"/>
<keyword evidence="3" id="KW-1185">Reference proteome</keyword>
<evidence type="ECO:0000313" key="3">
    <source>
        <dbReference type="Proteomes" id="UP001381693"/>
    </source>
</evidence>
<dbReference type="EMBL" id="JAXCGZ010015134">
    <property type="protein sequence ID" value="KAK7071125.1"/>
    <property type="molecule type" value="Genomic_DNA"/>
</dbReference>
<feature type="compositionally biased region" description="Gly residues" evidence="1">
    <location>
        <begin position="25"/>
        <end position="35"/>
    </location>
</feature>
<feature type="region of interest" description="Disordered" evidence="1">
    <location>
        <begin position="1"/>
        <end position="53"/>
    </location>
</feature>
<evidence type="ECO:0000256" key="1">
    <source>
        <dbReference type="SAM" id="MobiDB-lite"/>
    </source>
</evidence>
<protein>
    <submittedName>
        <fullName evidence="2">Uncharacterized protein</fullName>
    </submittedName>
</protein>
<gene>
    <name evidence="2" type="ORF">SK128_018961</name>
</gene>
<feature type="compositionally biased region" description="Basic and acidic residues" evidence="1">
    <location>
        <begin position="1"/>
        <end position="14"/>
    </location>
</feature>
<dbReference type="Proteomes" id="UP001381693">
    <property type="component" value="Unassembled WGS sequence"/>
</dbReference>
<comment type="caution">
    <text evidence="2">The sequence shown here is derived from an EMBL/GenBank/DDBJ whole genome shotgun (WGS) entry which is preliminary data.</text>
</comment>
<dbReference type="AlphaFoldDB" id="A0AAN9A3I1"/>
<sequence>MRRDMFTAFDDAKSGDSQWASHGNGTKGATGGGGRLPPDDGADNLDGGGGEEW</sequence>
<reference evidence="2 3" key="1">
    <citation type="submission" date="2023-11" db="EMBL/GenBank/DDBJ databases">
        <title>Halocaridina rubra genome assembly.</title>
        <authorList>
            <person name="Smith C."/>
        </authorList>
    </citation>
    <scope>NUCLEOTIDE SEQUENCE [LARGE SCALE GENOMIC DNA]</scope>
    <source>
        <strain evidence="2">EP-1</strain>
        <tissue evidence="2">Whole</tissue>
    </source>
</reference>
<accession>A0AAN9A3I1</accession>
<name>A0AAN9A3I1_HALRR</name>
<evidence type="ECO:0000313" key="2">
    <source>
        <dbReference type="EMBL" id="KAK7071125.1"/>
    </source>
</evidence>
<organism evidence="2 3">
    <name type="scientific">Halocaridina rubra</name>
    <name type="common">Hawaiian red shrimp</name>
    <dbReference type="NCBI Taxonomy" id="373956"/>
    <lineage>
        <taxon>Eukaryota</taxon>
        <taxon>Metazoa</taxon>
        <taxon>Ecdysozoa</taxon>
        <taxon>Arthropoda</taxon>
        <taxon>Crustacea</taxon>
        <taxon>Multicrustacea</taxon>
        <taxon>Malacostraca</taxon>
        <taxon>Eumalacostraca</taxon>
        <taxon>Eucarida</taxon>
        <taxon>Decapoda</taxon>
        <taxon>Pleocyemata</taxon>
        <taxon>Caridea</taxon>
        <taxon>Atyoidea</taxon>
        <taxon>Atyidae</taxon>
        <taxon>Halocaridina</taxon>
    </lineage>
</organism>